<keyword evidence="4" id="KW-1185">Reference proteome</keyword>
<sequence length="372" mass="41140">MDEPAAHPRFSVVVPCYNYGHFLPACVASVLDQDVEVEIVVVEDRSTDSSGEVADALAAQDGRVRVLHNEVNLGLIGTANRGLAEARGEFLVLLSADDLLAPGALARAERLFDADPAVGLVYGDVELFEDEVPPRRPDATPRWYVWPGRRWARIVARTADNPISSPEAIVRRDVLDAVGPYRAEFPHTSDLKYWLESAQHADVARIAGPVAAYYRRHGDNMSAVHFGEPLVDATERLRAFDSSDTGPTAWDARAARRAVAHHFLWMSLVLSGTSEDGRSEHYRTWATEIDSRRRFLVMCRVTDAFRPGHGPRLVPKVAPKLAGARWRVRRTLGRARWRLGARRVVRQPVTTPGGSASRPAAPAVDERRTARG</sequence>
<protein>
    <recommendedName>
        <fullName evidence="2">Glycosyltransferase 2-like domain-containing protein</fullName>
    </recommendedName>
</protein>
<name>A0ABQ6I4Z0_9MICO</name>
<evidence type="ECO:0000256" key="1">
    <source>
        <dbReference type="SAM" id="MobiDB-lite"/>
    </source>
</evidence>
<feature type="compositionally biased region" description="Low complexity" evidence="1">
    <location>
        <begin position="352"/>
        <end position="363"/>
    </location>
</feature>
<dbReference type="SUPFAM" id="SSF53448">
    <property type="entry name" value="Nucleotide-diphospho-sugar transferases"/>
    <property type="match status" value="1"/>
</dbReference>
<dbReference type="InterPro" id="IPR001173">
    <property type="entry name" value="Glyco_trans_2-like"/>
</dbReference>
<dbReference type="Pfam" id="PF00535">
    <property type="entry name" value="Glycos_transf_2"/>
    <property type="match status" value="1"/>
</dbReference>
<evidence type="ECO:0000259" key="2">
    <source>
        <dbReference type="Pfam" id="PF00535"/>
    </source>
</evidence>
<accession>A0ABQ6I4Z0</accession>
<dbReference type="InterPro" id="IPR029044">
    <property type="entry name" value="Nucleotide-diphossugar_trans"/>
</dbReference>
<dbReference type="RefSeq" id="WP_284293583.1">
    <property type="nucleotide sequence ID" value="NZ_BSUK01000001.1"/>
</dbReference>
<gene>
    <name evidence="3" type="ORF">GCM10025864_26480</name>
</gene>
<proteinExistence type="predicted"/>
<dbReference type="PANTHER" id="PTHR43685">
    <property type="entry name" value="GLYCOSYLTRANSFERASE"/>
    <property type="match status" value="1"/>
</dbReference>
<dbReference type="Gene3D" id="3.90.550.10">
    <property type="entry name" value="Spore Coat Polysaccharide Biosynthesis Protein SpsA, Chain A"/>
    <property type="match status" value="1"/>
</dbReference>
<evidence type="ECO:0000313" key="3">
    <source>
        <dbReference type="EMBL" id="GMA24889.1"/>
    </source>
</evidence>
<dbReference type="InterPro" id="IPR050834">
    <property type="entry name" value="Glycosyltransf_2"/>
</dbReference>
<evidence type="ECO:0000313" key="4">
    <source>
        <dbReference type="Proteomes" id="UP001157091"/>
    </source>
</evidence>
<dbReference type="EMBL" id="BSUK01000001">
    <property type="protein sequence ID" value="GMA24889.1"/>
    <property type="molecule type" value="Genomic_DNA"/>
</dbReference>
<reference evidence="4" key="1">
    <citation type="journal article" date="2019" name="Int. J. Syst. Evol. Microbiol.">
        <title>The Global Catalogue of Microorganisms (GCM) 10K type strain sequencing project: providing services to taxonomists for standard genome sequencing and annotation.</title>
        <authorList>
            <consortium name="The Broad Institute Genomics Platform"/>
            <consortium name="The Broad Institute Genome Sequencing Center for Infectious Disease"/>
            <person name="Wu L."/>
            <person name="Ma J."/>
        </authorList>
    </citation>
    <scope>NUCLEOTIDE SEQUENCE [LARGE SCALE GENOMIC DNA]</scope>
    <source>
        <strain evidence="4">NBRC 106348</strain>
    </source>
</reference>
<comment type="caution">
    <text evidence="3">The sequence shown here is derived from an EMBL/GenBank/DDBJ whole genome shotgun (WGS) entry which is preliminary data.</text>
</comment>
<dbReference type="Proteomes" id="UP001157091">
    <property type="component" value="Unassembled WGS sequence"/>
</dbReference>
<dbReference type="PANTHER" id="PTHR43685:SF11">
    <property type="entry name" value="GLYCOSYLTRANSFERASE TAGX-RELATED"/>
    <property type="match status" value="1"/>
</dbReference>
<feature type="domain" description="Glycosyltransferase 2-like" evidence="2">
    <location>
        <begin position="11"/>
        <end position="143"/>
    </location>
</feature>
<organism evidence="3 4">
    <name type="scientific">Luteimicrobium album</name>
    <dbReference type="NCBI Taxonomy" id="1054550"/>
    <lineage>
        <taxon>Bacteria</taxon>
        <taxon>Bacillati</taxon>
        <taxon>Actinomycetota</taxon>
        <taxon>Actinomycetes</taxon>
        <taxon>Micrococcales</taxon>
        <taxon>Luteimicrobium</taxon>
    </lineage>
</organism>
<feature type="region of interest" description="Disordered" evidence="1">
    <location>
        <begin position="346"/>
        <end position="372"/>
    </location>
</feature>